<keyword evidence="3 6" id="KW-0285">Flavoprotein</keyword>
<keyword evidence="7" id="KW-0175">Coiled coil</keyword>
<evidence type="ECO:0000256" key="2">
    <source>
        <dbReference type="ARBA" id="ARBA00010790"/>
    </source>
</evidence>
<evidence type="ECO:0000256" key="6">
    <source>
        <dbReference type="RuleBase" id="RU003968"/>
    </source>
</evidence>
<dbReference type="InterPro" id="IPR036188">
    <property type="entry name" value="FAD/NAD-bd_sf"/>
</dbReference>
<dbReference type="AlphaFoldDB" id="A0AA89BTW1"/>
<accession>A0AA89BTW1</accession>
<dbReference type="SUPFAM" id="SSF51905">
    <property type="entry name" value="FAD/NAD(P)-binding domain"/>
    <property type="match status" value="1"/>
</dbReference>
<proteinExistence type="inferred from homology"/>
<dbReference type="PANTHER" id="PTHR11552">
    <property type="entry name" value="GLUCOSE-METHANOL-CHOLINE GMC OXIDOREDUCTASE"/>
    <property type="match status" value="1"/>
</dbReference>
<sequence length="632" mass="70739">MKSLVLFEWLRTEILFFEDDSKAWWRIPAILGLISWLLYQVYVRGQSEKVITTDRLNKSYDYIVVGAGTAGCVLANRLSEDPKASVLLLEAGGNDIGNHIFDVPGYTDQAVRTHADWKFFTVPQTHAALGWKEQRGYWPRGRTLGGTSTINSLIYMRGGRGDYDKWAELGAKGWDYDNVLPYFIKSEGLQESDHRNSIYHNTAGPILVSELSMTPLAKMFLDAGKEMGYKVHDCNGNDGEPEGFCKLQSFTGNGLRSSTARGYLISASKRPNLHIAPNSHVTKILFTGKSANGVQLVRNGLKETIKAKKEVIISAGAVSSPQILMLSGVGPKEHLQKLEIPVVADLPVGKNLQDHLMIPLMVEMNDSISSSPNWVFSTWSHIQYKLFKTGYLAMPGMREAGAFFKLYEDSTAPDVQMTLHSTDITYSRRFSFLELHDEEAKEEMENTEEEMKVEGRRFTIGVMAPQHPHSVGTITLASRDPFDYPLIDPQYLTEKADIDIFIRGVRKAQNIIATSPFKMFSAKVVDVEIDQCKTHKFDSDPYWECLVRHLALTNYHPSCTCKMGAAEDKTAVVDPELRVRGLKKLRVVDASIMPFVTACNTNAPVIMIAEKASDLIRGIKTVKPISKNKNRT</sequence>
<dbReference type="EMBL" id="VSWD01000008">
    <property type="protein sequence ID" value="KAK3095685.1"/>
    <property type="molecule type" value="Genomic_DNA"/>
</dbReference>
<dbReference type="PROSITE" id="PS00623">
    <property type="entry name" value="GMC_OXRED_1"/>
    <property type="match status" value="1"/>
</dbReference>
<gene>
    <name evidence="10" type="ORF">FSP39_017574</name>
</gene>
<evidence type="ECO:0000256" key="7">
    <source>
        <dbReference type="SAM" id="Coils"/>
    </source>
</evidence>
<dbReference type="Proteomes" id="UP001186944">
    <property type="component" value="Unassembled WGS sequence"/>
</dbReference>
<evidence type="ECO:0000256" key="4">
    <source>
        <dbReference type="ARBA" id="ARBA00022827"/>
    </source>
</evidence>
<dbReference type="Gene3D" id="3.30.560.10">
    <property type="entry name" value="Glucose Oxidase, domain 3"/>
    <property type="match status" value="1"/>
</dbReference>
<evidence type="ECO:0000256" key="3">
    <source>
        <dbReference type="ARBA" id="ARBA00022630"/>
    </source>
</evidence>
<dbReference type="Pfam" id="PF00732">
    <property type="entry name" value="GMC_oxred_N"/>
    <property type="match status" value="1"/>
</dbReference>
<keyword evidence="11" id="KW-1185">Reference proteome</keyword>
<comment type="similarity">
    <text evidence="2 6">Belongs to the GMC oxidoreductase family.</text>
</comment>
<dbReference type="InterPro" id="IPR000172">
    <property type="entry name" value="GMC_OxRdtase_N"/>
</dbReference>
<feature type="domain" description="Glucose-methanol-choline oxidoreductase N-terminal" evidence="8">
    <location>
        <begin position="141"/>
        <end position="164"/>
    </location>
</feature>
<protein>
    <recommendedName>
        <fullName evidence="8 9">Glucose-methanol-choline oxidoreductase N-terminal domain-containing protein</fullName>
    </recommendedName>
</protein>
<dbReference type="InterPro" id="IPR007867">
    <property type="entry name" value="GMC_OxRtase_C"/>
</dbReference>
<evidence type="ECO:0000259" key="9">
    <source>
        <dbReference type="PROSITE" id="PS00624"/>
    </source>
</evidence>
<dbReference type="GO" id="GO:0050660">
    <property type="term" value="F:flavin adenine dinucleotide binding"/>
    <property type="evidence" value="ECO:0007669"/>
    <property type="project" value="InterPro"/>
</dbReference>
<reference evidence="10" key="1">
    <citation type="submission" date="2019-08" db="EMBL/GenBank/DDBJ databases">
        <title>The improved chromosome-level genome for the pearl oyster Pinctada fucata martensii using PacBio sequencing and Hi-C.</title>
        <authorList>
            <person name="Zheng Z."/>
        </authorList>
    </citation>
    <scope>NUCLEOTIDE SEQUENCE</scope>
    <source>
        <strain evidence="10">ZZ-2019</strain>
        <tissue evidence="10">Adductor muscle</tissue>
    </source>
</reference>
<dbReference type="PIRSF" id="PIRSF000137">
    <property type="entry name" value="Alcohol_oxidase"/>
    <property type="match status" value="1"/>
</dbReference>
<dbReference type="Gene3D" id="3.50.50.60">
    <property type="entry name" value="FAD/NAD(P)-binding domain"/>
    <property type="match status" value="1"/>
</dbReference>
<feature type="binding site" evidence="5">
    <location>
        <position position="281"/>
    </location>
    <ligand>
        <name>FAD</name>
        <dbReference type="ChEBI" id="CHEBI:57692"/>
    </ligand>
</feature>
<evidence type="ECO:0000256" key="1">
    <source>
        <dbReference type="ARBA" id="ARBA00001974"/>
    </source>
</evidence>
<dbReference type="GO" id="GO:0016614">
    <property type="term" value="F:oxidoreductase activity, acting on CH-OH group of donors"/>
    <property type="evidence" value="ECO:0007669"/>
    <property type="project" value="InterPro"/>
</dbReference>
<dbReference type="PROSITE" id="PS00624">
    <property type="entry name" value="GMC_OXRED_2"/>
    <property type="match status" value="1"/>
</dbReference>
<dbReference type="Pfam" id="PF05199">
    <property type="entry name" value="GMC_oxred_C"/>
    <property type="match status" value="1"/>
</dbReference>
<feature type="binding site" evidence="5">
    <location>
        <position position="147"/>
    </location>
    <ligand>
        <name>FAD</name>
        <dbReference type="ChEBI" id="CHEBI:57692"/>
    </ligand>
</feature>
<evidence type="ECO:0000259" key="8">
    <source>
        <dbReference type="PROSITE" id="PS00623"/>
    </source>
</evidence>
<feature type="domain" description="Glucose-methanol-choline oxidoreductase N-terminal" evidence="9">
    <location>
        <begin position="316"/>
        <end position="330"/>
    </location>
</feature>
<keyword evidence="4 5" id="KW-0274">FAD</keyword>
<evidence type="ECO:0000256" key="5">
    <source>
        <dbReference type="PIRSR" id="PIRSR000137-2"/>
    </source>
</evidence>
<dbReference type="InterPro" id="IPR012132">
    <property type="entry name" value="GMC_OxRdtase"/>
</dbReference>
<dbReference type="PANTHER" id="PTHR11552:SF147">
    <property type="entry name" value="CHOLINE DEHYDROGENASE, MITOCHONDRIAL"/>
    <property type="match status" value="1"/>
</dbReference>
<evidence type="ECO:0000313" key="10">
    <source>
        <dbReference type="EMBL" id="KAK3095685.1"/>
    </source>
</evidence>
<name>A0AA89BTW1_PINIB</name>
<comment type="cofactor">
    <cofactor evidence="1 5">
        <name>FAD</name>
        <dbReference type="ChEBI" id="CHEBI:57692"/>
    </cofactor>
</comment>
<organism evidence="10 11">
    <name type="scientific">Pinctada imbricata</name>
    <name type="common">Atlantic pearl-oyster</name>
    <name type="synonym">Pinctada martensii</name>
    <dbReference type="NCBI Taxonomy" id="66713"/>
    <lineage>
        <taxon>Eukaryota</taxon>
        <taxon>Metazoa</taxon>
        <taxon>Spiralia</taxon>
        <taxon>Lophotrochozoa</taxon>
        <taxon>Mollusca</taxon>
        <taxon>Bivalvia</taxon>
        <taxon>Autobranchia</taxon>
        <taxon>Pteriomorphia</taxon>
        <taxon>Pterioida</taxon>
        <taxon>Pterioidea</taxon>
        <taxon>Pteriidae</taxon>
        <taxon>Pinctada</taxon>
    </lineage>
</organism>
<feature type="coiled-coil region" evidence="7">
    <location>
        <begin position="430"/>
        <end position="457"/>
    </location>
</feature>
<comment type="caution">
    <text evidence="10">The sequence shown here is derived from an EMBL/GenBank/DDBJ whole genome shotgun (WGS) entry which is preliminary data.</text>
</comment>
<evidence type="ECO:0000313" key="11">
    <source>
        <dbReference type="Proteomes" id="UP001186944"/>
    </source>
</evidence>
<dbReference type="SUPFAM" id="SSF54373">
    <property type="entry name" value="FAD-linked reductases, C-terminal domain"/>
    <property type="match status" value="1"/>
</dbReference>